<organism evidence="1 2">
    <name type="scientific">Auriscalpium vulgare</name>
    <dbReference type="NCBI Taxonomy" id="40419"/>
    <lineage>
        <taxon>Eukaryota</taxon>
        <taxon>Fungi</taxon>
        <taxon>Dikarya</taxon>
        <taxon>Basidiomycota</taxon>
        <taxon>Agaricomycotina</taxon>
        <taxon>Agaricomycetes</taxon>
        <taxon>Russulales</taxon>
        <taxon>Auriscalpiaceae</taxon>
        <taxon>Auriscalpium</taxon>
    </lineage>
</organism>
<reference evidence="1" key="1">
    <citation type="submission" date="2021-02" db="EMBL/GenBank/DDBJ databases">
        <authorList>
            <consortium name="DOE Joint Genome Institute"/>
            <person name="Ahrendt S."/>
            <person name="Looney B.P."/>
            <person name="Miyauchi S."/>
            <person name="Morin E."/>
            <person name="Drula E."/>
            <person name="Courty P.E."/>
            <person name="Chicoki N."/>
            <person name="Fauchery L."/>
            <person name="Kohler A."/>
            <person name="Kuo A."/>
            <person name="Labutti K."/>
            <person name="Pangilinan J."/>
            <person name="Lipzen A."/>
            <person name="Riley R."/>
            <person name="Andreopoulos W."/>
            <person name="He G."/>
            <person name="Johnson J."/>
            <person name="Barry K.W."/>
            <person name="Grigoriev I.V."/>
            <person name="Nagy L."/>
            <person name="Hibbett D."/>
            <person name="Henrissat B."/>
            <person name="Matheny P.B."/>
            <person name="Labbe J."/>
            <person name="Martin F."/>
        </authorList>
    </citation>
    <scope>NUCLEOTIDE SEQUENCE</scope>
    <source>
        <strain evidence="1">FP105234-sp</strain>
    </source>
</reference>
<dbReference type="EMBL" id="MU275854">
    <property type="protein sequence ID" value="KAI0051161.1"/>
    <property type="molecule type" value="Genomic_DNA"/>
</dbReference>
<name>A0ACB8S4R1_9AGAM</name>
<proteinExistence type="predicted"/>
<feature type="non-terminal residue" evidence="1">
    <location>
        <position position="311"/>
    </location>
</feature>
<keyword evidence="2" id="KW-1185">Reference proteome</keyword>
<sequence>MFRQAPNVKGFRIPGLMDKVVINLFADDTLLYLSAEDKYEDVTEILSRWCAASGAKFNILKTEIIPIGTPEHRATVIATRKLNEDDAPIEEAIKITEDRHSARYLGTWIGNDADDAIPWGPVLDKINTYLTRWKQTFPSIMAKKHIVQMFAGGCSQFLAKAQGMPKHIEEALIKLIKNFVWSEDTRTAPIDLTHLYRPKEQGGIDLLDIKARNEAIELMWLKEYLDLTESRPAWAYLTDTLIKRTLKDVHTVAHLNTFLQTWTPPLRGRTDETKLPREIVRMLSTAKKYDAQFAVLKMSKELKRQLPAWYH</sequence>
<evidence type="ECO:0000313" key="1">
    <source>
        <dbReference type="EMBL" id="KAI0051161.1"/>
    </source>
</evidence>
<comment type="caution">
    <text evidence="1">The sequence shown here is derived from an EMBL/GenBank/DDBJ whole genome shotgun (WGS) entry which is preliminary data.</text>
</comment>
<evidence type="ECO:0000313" key="2">
    <source>
        <dbReference type="Proteomes" id="UP000814033"/>
    </source>
</evidence>
<protein>
    <submittedName>
        <fullName evidence="1">Uncharacterized protein</fullName>
    </submittedName>
</protein>
<accession>A0ACB8S4R1</accession>
<gene>
    <name evidence="1" type="ORF">FA95DRAFT_1485764</name>
</gene>
<dbReference type="Proteomes" id="UP000814033">
    <property type="component" value="Unassembled WGS sequence"/>
</dbReference>
<reference evidence="1" key="2">
    <citation type="journal article" date="2022" name="New Phytol.">
        <title>Evolutionary transition to the ectomycorrhizal habit in the genomes of a hyperdiverse lineage of mushroom-forming fungi.</title>
        <authorList>
            <person name="Looney B."/>
            <person name="Miyauchi S."/>
            <person name="Morin E."/>
            <person name="Drula E."/>
            <person name="Courty P.E."/>
            <person name="Kohler A."/>
            <person name="Kuo A."/>
            <person name="LaButti K."/>
            <person name="Pangilinan J."/>
            <person name="Lipzen A."/>
            <person name="Riley R."/>
            <person name="Andreopoulos W."/>
            <person name="He G."/>
            <person name="Johnson J."/>
            <person name="Nolan M."/>
            <person name="Tritt A."/>
            <person name="Barry K.W."/>
            <person name="Grigoriev I.V."/>
            <person name="Nagy L.G."/>
            <person name="Hibbett D."/>
            <person name="Henrissat B."/>
            <person name="Matheny P.B."/>
            <person name="Labbe J."/>
            <person name="Martin F.M."/>
        </authorList>
    </citation>
    <scope>NUCLEOTIDE SEQUENCE</scope>
    <source>
        <strain evidence="1">FP105234-sp</strain>
    </source>
</reference>